<proteinExistence type="predicted"/>
<dbReference type="GlyGen" id="F4IPF7">
    <property type="glycosylation" value="1 site"/>
</dbReference>
<sequence>MGRCVRRDVAECSRVISETRSSDTVADFGLAGIVALSEQEDVHIGDGMMIDSDCEDECVITGVRTVEQELALKGHEIVMVHVYVSVPTSSSATPSFALNPYSSISYESDPDEDEDPPVSPYVPEAIDHSPDSPFALLWEGMSPILCFTAEMRADAILTFDGGSTSGIQIPFCFIFGEDVYYPRTIPAPTSTSPSHVAGPSSPPIPDTEEDLFLGCTCSRCSLGDDYKGANSNLRLHCDIFLMISIGLNKQVCTIVKITSFPLRAVN</sequence>
<protein>
    <submittedName>
        <fullName evidence="2">Nucleic acid/zinc ion-binding protein</fullName>
    </submittedName>
</protein>
<keyword evidence="3" id="KW-1185">Reference proteome</keyword>
<dbReference type="Araport" id="AT2G09840"/>
<evidence type="ECO:0000313" key="2">
    <source>
        <dbReference type="EMBL" id="AEC06136.1"/>
    </source>
</evidence>
<dbReference type="KEGG" id="ath:AT2G09840"/>
<dbReference type="HOGENOM" id="CLU_1047134_0_0_1"/>
<accession>F4IPF7</accession>
<dbReference type="TAIR" id="AT2G09840"/>
<reference evidence="2 3" key="1">
    <citation type="journal article" date="1999" name="Nature">
        <title>Sequence and analysis of chromosome 2 of the plant Arabidopsis thaliana.</title>
        <authorList>
            <person name="Lin X."/>
            <person name="Kaul S."/>
            <person name="Rounsley S."/>
            <person name="Shea T.P."/>
            <person name="Benito M.I."/>
            <person name="Town C.D."/>
            <person name="Fujii C.Y."/>
            <person name="Mason T."/>
            <person name="Bowman C.L."/>
            <person name="Barnstead M."/>
            <person name="Feldblyum T.V."/>
            <person name="Buell C.R."/>
            <person name="Ketchum K.A."/>
            <person name="Lee J."/>
            <person name="Ronning C.M."/>
            <person name="Koo H.L."/>
            <person name="Moffat K.S."/>
            <person name="Cronin L.A."/>
            <person name="Shen M."/>
            <person name="Pai G."/>
            <person name="Van Aken S."/>
            <person name="Umayam L."/>
            <person name="Tallon L.J."/>
            <person name="Gill J.E."/>
            <person name="Adams M.D."/>
            <person name="Carrera A.J."/>
            <person name="Creasy T.H."/>
            <person name="Goodman H.M."/>
            <person name="Somerville C.R."/>
            <person name="Copenhaver G.P."/>
            <person name="Preuss D."/>
            <person name="Nierman W.C."/>
            <person name="White O."/>
            <person name="Eisen J.A."/>
            <person name="Salzberg S.L."/>
            <person name="Fraser C.M."/>
            <person name="Venter J.C."/>
        </authorList>
    </citation>
    <scope>NUCLEOTIDE SEQUENCE [LARGE SCALE GENOMIC DNA]</scope>
    <source>
        <strain evidence="3">cv. Columbia</strain>
    </source>
</reference>
<evidence type="ECO:0000313" key="3">
    <source>
        <dbReference type="Proteomes" id="UP000006548"/>
    </source>
</evidence>
<dbReference type="GeneID" id="815440"/>
<reference evidence="3" key="2">
    <citation type="journal article" date="2017" name="Plant J.">
        <title>Araport11: a complete reannotation of the Arabidopsis thaliana reference genome.</title>
        <authorList>
            <person name="Cheng C.Y."/>
            <person name="Krishnakumar V."/>
            <person name="Chan A.P."/>
            <person name="Thibaud-Nissen F."/>
            <person name="Schobel S."/>
            <person name="Town C.D."/>
        </authorList>
    </citation>
    <scope>GENOME REANNOTATION</scope>
    <source>
        <strain evidence="3">cv. Columbia</strain>
    </source>
</reference>
<dbReference type="Proteomes" id="UP000006548">
    <property type="component" value="Chromosome 2"/>
</dbReference>
<dbReference type="ExpressionAtlas" id="F4IPF7">
    <property type="expression patterns" value="differential"/>
</dbReference>
<dbReference type="AlphaFoldDB" id="F4IPF7"/>
<gene>
    <name evidence="1 2" type="ordered locus">At2g09840</name>
    <name evidence="2" type="ORF">T14C8.6</name>
    <name evidence="2" type="ORF">T14C8_6</name>
</gene>
<organism evidence="2 3">
    <name type="scientific">Arabidopsis thaliana</name>
    <name type="common">Mouse-ear cress</name>
    <dbReference type="NCBI Taxonomy" id="3702"/>
    <lineage>
        <taxon>Eukaryota</taxon>
        <taxon>Viridiplantae</taxon>
        <taxon>Streptophyta</taxon>
        <taxon>Embryophyta</taxon>
        <taxon>Tracheophyta</taxon>
        <taxon>Spermatophyta</taxon>
        <taxon>Magnoliopsida</taxon>
        <taxon>eudicotyledons</taxon>
        <taxon>Gunneridae</taxon>
        <taxon>Pentapetalae</taxon>
        <taxon>rosids</taxon>
        <taxon>malvids</taxon>
        <taxon>Brassicales</taxon>
        <taxon>Brassicaceae</taxon>
        <taxon>Camelineae</taxon>
        <taxon>Arabidopsis</taxon>
    </lineage>
</organism>
<dbReference type="InParanoid" id="F4IPF7"/>
<dbReference type="EMBL" id="CP002685">
    <property type="protein sequence ID" value="AEC06136.1"/>
    <property type="molecule type" value="Genomic_DNA"/>
</dbReference>
<evidence type="ECO:0000313" key="1">
    <source>
        <dbReference type="Araport" id="AT2G09840"/>
    </source>
</evidence>
<name>F4IPF7_ARATH</name>
<dbReference type="PaxDb" id="3702-AT2G09840.1"/>